<gene>
    <name evidence="2" type="ORF">WJX72_011121</name>
</gene>
<evidence type="ECO:0000313" key="3">
    <source>
        <dbReference type="Proteomes" id="UP001489004"/>
    </source>
</evidence>
<organism evidence="2 3">
    <name type="scientific">[Myrmecia] bisecta</name>
    <dbReference type="NCBI Taxonomy" id="41462"/>
    <lineage>
        <taxon>Eukaryota</taxon>
        <taxon>Viridiplantae</taxon>
        <taxon>Chlorophyta</taxon>
        <taxon>core chlorophytes</taxon>
        <taxon>Trebouxiophyceae</taxon>
        <taxon>Trebouxiales</taxon>
        <taxon>Trebouxiaceae</taxon>
        <taxon>Myrmecia</taxon>
    </lineage>
</organism>
<evidence type="ECO:0000313" key="2">
    <source>
        <dbReference type="EMBL" id="KAK9818352.1"/>
    </source>
</evidence>
<sequence length="251" mass="26427">MHVSAEAKRLWRASANLGSRMTDATATKSYKSAVESAPPYRTSTPAAGSSQTITTLQPVTAPGAPGAPGGSGSKKHFGFLKLDGLQHFLRMRTAVQVNEKLSAEFGADFNVTKQTLHPRAALSYELFAKGRELGTLRATTEGLLLRKRFNLAYKKVSASVYVNGGFTYDGRPEGGVDVADLKPPALVVAAAVGLLLLGKPVSGSRSLGCVNFGVPFLNGEGAAKPEAKVMVSRDGRGLSLSLKQLNGVLRL</sequence>
<dbReference type="Proteomes" id="UP001489004">
    <property type="component" value="Unassembled WGS sequence"/>
</dbReference>
<name>A0AAW1QC06_9CHLO</name>
<accession>A0AAW1QC06</accession>
<dbReference type="EMBL" id="JALJOR010000004">
    <property type="protein sequence ID" value="KAK9818352.1"/>
    <property type="molecule type" value="Genomic_DNA"/>
</dbReference>
<feature type="region of interest" description="Disordered" evidence="1">
    <location>
        <begin position="35"/>
        <end position="71"/>
    </location>
</feature>
<keyword evidence="3" id="KW-1185">Reference proteome</keyword>
<evidence type="ECO:0000256" key="1">
    <source>
        <dbReference type="SAM" id="MobiDB-lite"/>
    </source>
</evidence>
<feature type="compositionally biased region" description="Polar residues" evidence="1">
    <location>
        <begin position="41"/>
        <end position="58"/>
    </location>
</feature>
<comment type="caution">
    <text evidence="2">The sequence shown here is derived from an EMBL/GenBank/DDBJ whole genome shotgun (WGS) entry which is preliminary data.</text>
</comment>
<protein>
    <submittedName>
        <fullName evidence="2">Uncharacterized protein</fullName>
    </submittedName>
</protein>
<proteinExistence type="predicted"/>
<reference evidence="2 3" key="1">
    <citation type="journal article" date="2024" name="Nat. Commun.">
        <title>Phylogenomics reveals the evolutionary origins of lichenization in chlorophyte algae.</title>
        <authorList>
            <person name="Puginier C."/>
            <person name="Libourel C."/>
            <person name="Otte J."/>
            <person name="Skaloud P."/>
            <person name="Haon M."/>
            <person name="Grisel S."/>
            <person name="Petersen M."/>
            <person name="Berrin J.G."/>
            <person name="Delaux P.M."/>
            <person name="Dal Grande F."/>
            <person name="Keller J."/>
        </authorList>
    </citation>
    <scope>NUCLEOTIDE SEQUENCE [LARGE SCALE GENOMIC DNA]</scope>
    <source>
        <strain evidence="2 3">SAG 2043</strain>
    </source>
</reference>
<dbReference type="AlphaFoldDB" id="A0AAW1QC06"/>